<dbReference type="GO" id="GO:0003341">
    <property type="term" value="P:cilium movement"/>
    <property type="evidence" value="ECO:0007669"/>
    <property type="project" value="TreeGrafter"/>
</dbReference>
<protein>
    <submittedName>
        <fullName evidence="1">MSP domain-containing protein</fullName>
    </submittedName>
</protein>
<feature type="non-terminal residue" evidence="1">
    <location>
        <position position="94"/>
    </location>
</feature>
<dbReference type="GO" id="GO:0005930">
    <property type="term" value="C:axoneme"/>
    <property type="evidence" value="ECO:0007669"/>
    <property type="project" value="TreeGrafter"/>
</dbReference>
<keyword evidence="2" id="KW-1185">Reference proteome</keyword>
<organism evidence="1 2">
    <name type="scientific">Haematococcus lacustris</name>
    <name type="common">Green alga</name>
    <name type="synonym">Haematococcus pluvialis</name>
    <dbReference type="NCBI Taxonomy" id="44745"/>
    <lineage>
        <taxon>Eukaryota</taxon>
        <taxon>Viridiplantae</taxon>
        <taxon>Chlorophyta</taxon>
        <taxon>core chlorophytes</taxon>
        <taxon>Chlorophyceae</taxon>
        <taxon>CS clade</taxon>
        <taxon>Chlamydomonadales</taxon>
        <taxon>Haematococcaceae</taxon>
        <taxon>Haematococcus</taxon>
    </lineage>
</organism>
<feature type="non-terminal residue" evidence="1">
    <location>
        <position position="1"/>
    </location>
</feature>
<dbReference type="GO" id="GO:1904158">
    <property type="term" value="P:axonemal central apparatus assembly"/>
    <property type="evidence" value="ECO:0007669"/>
    <property type="project" value="TreeGrafter"/>
</dbReference>
<dbReference type="AlphaFoldDB" id="A0A6A0ADY4"/>
<name>A0A6A0ADY4_HAELA</name>
<dbReference type="PANTHER" id="PTHR23053">
    <property type="entry name" value="DLEC1 DELETED IN LUNG AND ESOPHAGEAL CANCER 1"/>
    <property type="match status" value="1"/>
</dbReference>
<evidence type="ECO:0000313" key="1">
    <source>
        <dbReference type="EMBL" id="GFH30481.1"/>
    </source>
</evidence>
<dbReference type="Proteomes" id="UP000485058">
    <property type="component" value="Unassembled WGS sequence"/>
</dbReference>
<comment type="caution">
    <text evidence="1">The sequence shown here is derived from an EMBL/GenBank/DDBJ whole genome shotgun (WGS) entry which is preliminary data.</text>
</comment>
<sequence length="94" mass="10343">PEQGTVEPNKEATIQVVFNKAKELQRELSISSAPDITLAIIEPLTSNKEDIVPIRVSVRAVFSKYAITPARGVNFGPQAYNTTSKPRTFELVNT</sequence>
<evidence type="ECO:0000313" key="2">
    <source>
        <dbReference type="Proteomes" id="UP000485058"/>
    </source>
</evidence>
<dbReference type="EMBL" id="BLLF01004934">
    <property type="protein sequence ID" value="GFH30481.1"/>
    <property type="molecule type" value="Genomic_DNA"/>
</dbReference>
<gene>
    <name evidence="1" type="ORF">HaLaN_29347</name>
</gene>
<proteinExistence type="predicted"/>
<accession>A0A6A0ADY4</accession>
<dbReference type="InterPro" id="IPR033305">
    <property type="entry name" value="Hydin-like"/>
</dbReference>
<dbReference type="PANTHER" id="PTHR23053:SF0">
    <property type="entry name" value="HYDROCEPHALUS-INDUCING PROTEIN HOMOLOG"/>
    <property type="match status" value="1"/>
</dbReference>
<reference evidence="1 2" key="1">
    <citation type="submission" date="2020-02" db="EMBL/GenBank/DDBJ databases">
        <title>Draft genome sequence of Haematococcus lacustris strain NIES-144.</title>
        <authorList>
            <person name="Morimoto D."/>
            <person name="Nakagawa S."/>
            <person name="Yoshida T."/>
            <person name="Sawayama S."/>
        </authorList>
    </citation>
    <scope>NUCLEOTIDE SEQUENCE [LARGE SCALE GENOMIC DNA]</scope>
    <source>
        <strain evidence="1 2">NIES-144</strain>
    </source>
</reference>